<dbReference type="KEGG" id="pter:C2L65_33155"/>
<dbReference type="PANTHER" id="PTHR48207">
    <property type="entry name" value="SUCCINATE--HYDROXYMETHYLGLUTARATE COA-TRANSFERASE"/>
    <property type="match status" value="1"/>
</dbReference>
<accession>A0A2I8F2J6</accession>
<dbReference type="InterPro" id="IPR003673">
    <property type="entry name" value="CoA-Trfase_fam_III"/>
</dbReference>
<organism evidence="2 3">
    <name type="scientific">Paraburkholderia terrae</name>
    <dbReference type="NCBI Taxonomy" id="311230"/>
    <lineage>
        <taxon>Bacteria</taxon>
        <taxon>Pseudomonadati</taxon>
        <taxon>Pseudomonadota</taxon>
        <taxon>Betaproteobacteria</taxon>
        <taxon>Burkholderiales</taxon>
        <taxon>Burkholderiaceae</taxon>
        <taxon>Paraburkholderia</taxon>
    </lineage>
</organism>
<dbReference type="Pfam" id="PF02515">
    <property type="entry name" value="CoA_transf_3"/>
    <property type="match status" value="1"/>
</dbReference>
<dbReference type="InterPro" id="IPR023606">
    <property type="entry name" value="CoA-Trfase_III_dom_1_sf"/>
</dbReference>
<dbReference type="Gene3D" id="3.30.1540.10">
    <property type="entry name" value="formyl-coa transferase, domain 3"/>
    <property type="match status" value="1"/>
</dbReference>
<proteinExistence type="predicted"/>
<dbReference type="OrthoDB" id="5294844at2"/>
<dbReference type="GO" id="GO:0008410">
    <property type="term" value="F:CoA-transferase activity"/>
    <property type="evidence" value="ECO:0007669"/>
    <property type="project" value="TreeGrafter"/>
</dbReference>
<dbReference type="InterPro" id="IPR044855">
    <property type="entry name" value="CoA-Trfase_III_dom3_sf"/>
</dbReference>
<evidence type="ECO:0000313" key="2">
    <source>
        <dbReference type="EMBL" id="AUT66075.1"/>
    </source>
</evidence>
<dbReference type="RefSeq" id="WP_042305970.1">
    <property type="nucleotide sequence ID" value="NZ_CP026113.1"/>
</dbReference>
<sequence length="386" mass="42706">MAASSILDGVRILDMTSVIFGPYCTATLAEMGADVIKIEPPTGDEIRRVGRPAKTRGMGPAHITLNRGKRSVVWDLKSARGKASLLRLLGRCDVFIHNLRRDAAARLGLDYDALSTTHPRLVYVHCTGFGEGGPYAGKPAYDDIIQAASGAASLLPRADGQPAPRFLPMAMADKVAGLHATYAVLGALLHRERTGHGQAVEVPMFESFTHFLLQEHIYGRAFVPPLEEAGYPRQLDPQRQPLKCLDGYLAVAPYTDERWVRFFDVTGHSDFLVSEKLSSARDRFHALDRMYAEMARIVAQQPLRYWLSLFAECDIPASEVKDIDAVFTDPHLAAVGFFERRTHPSEGDYLQMRPPVRFHGAPAAEVRAAPHLGEHSDEIDAWLEEP</sequence>
<gene>
    <name evidence="2" type="ORF">C2L65_33155</name>
</gene>
<evidence type="ECO:0000313" key="3">
    <source>
        <dbReference type="Proteomes" id="UP000243502"/>
    </source>
</evidence>
<dbReference type="Proteomes" id="UP000243502">
    <property type="component" value="Chromosome 3"/>
</dbReference>
<dbReference type="PANTHER" id="PTHR48207:SF4">
    <property type="entry name" value="BLL6097 PROTEIN"/>
    <property type="match status" value="1"/>
</dbReference>
<dbReference type="AlphaFoldDB" id="A0A2I8F2J6"/>
<dbReference type="EMBL" id="CP026113">
    <property type="protein sequence ID" value="AUT66075.1"/>
    <property type="molecule type" value="Genomic_DNA"/>
</dbReference>
<keyword evidence="1 2" id="KW-0808">Transferase</keyword>
<dbReference type="InterPro" id="IPR050483">
    <property type="entry name" value="CoA-transferase_III_domain"/>
</dbReference>
<reference evidence="2 3" key="1">
    <citation type="submission" date="2018-01" db="EMBL/GenBank/DDBJ databases">
        <title>Species boundaries and ecological features among Paraburkholderia terrae DSMZ17804T, P. hospita DSMZ17164T and P. caribensis DSMZ13236T.</title>
        <authorList>
            <person name="Pratama A.A."/>
        </authorList>
    </citation>
    <scope>NUCLEOTIDE SEQUENCE [LARGE SCALE GENOMIC DNA]</scope>
    <source>
        <strain evidence="2 3">DSM 17804</strain>
    </source>
</reference>
<name>A0A2I8F2J6_9BURK</name>
<protein>
    <submittedName>
        <fullName evidence="2">CoA transferase</fullName>
    </submittedName>
</protein>
<dbReference type="SUPFAM" id="SSF89796">
    <property type="entry name" value="CoA-transferase family III (CaiB/BaiF)"/>
    <property type="match status" value="1"/>
</dbReference>
<evidence type="ECO:0000256" key="1">
    <source>
        <dbReference type="ARBA" id="ARBA00022679"/>
    </source>
</evidence>
<dbReference type="Gene3D" id="3.40.50.10540">
    <property type="entry name" value="Crotonobetainyl-coa:carnitine coa-transferase, domain 1"/>
    <property type="match status" value="1"/>
</dbReference>